<reference evidence="2 3" key="1">
    <citation type="submission" date="2018-04" db="EMBL/GenBank/DDBJ databases">
        <authorList>
            <person name="Li G."/>
            <person name="Du W."/>
            <person name="Bai Y."/>
        </authorList>
    </citation>
    <scope>NUCLEOTIDE SEQUENCE [LARGE SCALE GENOMIC DNA]</scope>
    <source>
        <strain evidence="2 3">YYYZ-3</strain>
    </source>
</reference>
<evidence type="ECO:0000256" key="1">
    <source>
        <dbReference type="SAM" id="Phobius"/>
    </source>
</evidence>
<evidence type="ECO:0000313" key="3">
    <source>
        <dbReference type="Proteomes" id="UP001318401"/>
    </source>
</evidence>
<protein>
    <submittedName>
        <fullName evidence="2">Uncharacterized protein</fullName>
    </submittedName>
</protein>
<sequence>MLKLSGQQDQQIVDIHSLGFAWMPMVDLSGTRLEQLNTFKGQPQAAIAAAQVVLKKYDHELLKHFARNLQLIVDQTFIWVDMASLKFFTLMGIPKGIVFVFSHVVFLLLVNGVATITLAGCGVAFYLGGTV</sequence>
<proteinExistence type="predicted"/>
<organism evidence="2 3">
    <name type="scientific">Vreelandella venusta</name>
    <dbReference type="NCBI Taxonomy" id="44935"/>
    <lineage>
        <taxon>Bacteria</taxon>
        <taxon>Pseudomonadati</taxon>
        <taxon>Pseudomonadota</taxon>
        <taxon>Gammaproteobacteria</taxon>
        <taxon>Oceanospirillales</taxon>
        <taxon>Halomonadaceae</taxon>
        <taxon>Vreelandella</taxon>
    </lineage>
</organism>
<gene>
    <name evidence="2" type="ORF">DDR56_09845</name>
</gene>
<keyword evidence="1" id="KW-0472">Membrane</keyword>
<name>A0ABX2B9Q5_9GAMM</name>
<accession>A0ABX2B9Q5</accession>
<dbReference type="Proteomes" id="UP001318401">
    <property type="component" value="Unassembled WGS sequence"/>
</dbReference>
<feature type="transmembrane region" description="Helical" evidence="1">
    <location>
        <begin position="96"/>
        <end position="127"/>
    </location>
</feature>
<keyword evidence="1" id="KW-1133">Transmembrane helix</keyword>
<keyword evidence="3" id="KW-1185">Reference proteome</keyword>
<comment type="caution">
    <text evidence="2">The sequence shown here is derived from an EMBL/GenBank/DDBJ whole genome shotgun (WGS) entry which is preliminary data.</text>
</comment>
<dbReference type="EMBL" id="QDKN01000003">
    <property type="protein sequence ID" value="NPT30863.1"/>
    <property type="molecule type" value="Genomic_DNA"/>
</dbReference>
<evidence type="ECO:0000313" key="2">
    <source>
        <dbReference type="EMBL" id="NPT30863.1"/>
    </source>
</evidence>
<dbReference type="RefSeq" id="WP_125747718.1">
    <property type="nucleotide sequence ID" value="NZ_CP034367.1"/>
</dbReference>
<keyword evidence="1" id="KW-0812">Transmembrane</keyword>